<evidence type="ECO:0000313" key="9">
    <source>
        <dbReference type="EMBL" id="KAE8395065.1"/>
    </source>
</evidence>
<feature type="binding site" description="axial binding residue" evidence="8">
    <location>
        <position position="419"/>
    </location>
    <ligand>
        <name>heme</name>
        <dbReference type="ChEBI" id="CHEBI:30413"/>
    </ligand>
    <ligandPart>
        <name>Fe</name>
        <dbReference type="ChEBI" id="CHEBI:18248"/>
    </ligandPart>
</feature>
<dbReference type="SUPFAM" id="SSF48264">
    <property type="entry name" value="Cytochrome P450"/>
    <property type="match status" value="1"/>
</dbReference>
<evidence type="ECO:0000256" key="6">
    <source>
        <dbReference type="ARBA" id="ARBA00023004"/>
    </source>
</evidence>
<organism evidence="9">
    <name type="scientific">Petromyces alliaceus</name>
    <name type="common">Aspergillus alliaceus</name>
    <dbReference type="NCBI Taxonomy" id="209559"/>
    <lineage>
        <taxon>Eukaryota</taxon>
        <taxon>Fungi</taxon>
        <taxon>Dikarya</taxon>
        <taxon>Ascomycota</taxon>
        <taxon>Pezizomycotina</taxon>
        <taxon>Eurotiomycetes</taxon>
        <taxon>Eurotiomycetidae</taxon>
        <taxon>Eurotiales</taxon>
        <taxon>Aspergillaceae</taxon>
        <taxon>Aspergillus</taxon>
        <taxon>Aspergillus subgen. Circumdati</taxon>
    </lineage>
</organism>
<evidence type="ECO:0000256" key="2">
    <source>
        <dbReference type="ARBA" id="ARBA00010617"/>
    </source>
</evidence>
<keyword evidence="3 8" id="KW-0349">Heme</keyword>
<accession>A0A5N7CLS8</accession>
<dbReference type="Proteomes" id="UP000326877">
    <property type="component" value="Unassembled WGS sequence"/>
</dbReference>
<dbReference type="CDD" id="cd11065">
    <property type="entry name" value="CYP64-like"/>
    <property type="match status" value="1"/>
</dbReference>
<proteinExistence type="inferred from homology"/>
<keyword evidence="4 8" id="KW-0479">Metal-binding</keyword>
<dbReference type="PANTHER" id="PTHR46300">
    <property type="entry name" value="P450, PUTATIVE (EUROFUNG)-RELATED-RELATED"/>
    <property type="match status" value="1"/>
</dbReference>
<dbReference type="OrthoDB" id="1470350at2759"/>
<dbReference type="InterPro" id="IPR002401">
    <property type="entry name" value="Cyt_P450_E_grp-I"/>
</dbReference>
<dbReference type="AlphaFoldDB" id="A0A5N7CLS8"/>
<dbReference type="Gene3D" id="1.10.630.10">
    <property type="entry name" value="Cytochrome P450"/>
    <property type="match status" value="1"/>
</dbReference>
<keyword evidence="5" id="KW-0560">Oxidoreductase</keyword>
<dbReference type="InterPro" id="IPR036396">
    <property type="entry name" value="Cyt_P450_sf"/>
</dbReference>
<protein>
    <submittedName>
        <fullName evidence="9">Cytochrome P450</fullName>
    </submittedName>
</protein>
<dbReference type="InterPro" id="IPR050364">
    <property type="entry name" value="Cytochrome_P450_fung"/>
</dbReference>
<dbReference type="PRINTS" id="PR00385">
    <property type="entry name" value="P450"/>
</dbReference>
<dbReference type="GO" id="GO:0004497">
    <property type="term" value="F:monooxygenase activity"/>
    <property type="evidence" value="ECO:0007669"/>
    <property type="project" value="UniProtKB-KW"/>
</dbReference>
<name>A0A5N7CLS8_PETAA</name>
<comment type="cofactor">
    <cofactor evidence="1 8">
        <name>heme</name>
        <dbReference type="ChEBI" id="CHEBI:30413"/>
    </cofactor>
</comment>
<dbReference type="GO" id="GO:0005506">
    <property type="term" value="F:iron ion binding"/>
    <property type="evidence" value="ECO:0007669"/>
    <property type="project" value="InterPro"/>
</dbReference>
<keyword evidence="6 8" id="KW-0408">Iron</keyword>
<evidence type="ECO:0000256" key="1">
    <source>
        <dbReference type="ARBA" id="ARBA00001971"/>
    </source>
</evidence>
<dbReference type="PRINTS" id="PR00463">
    <property type="entry name" value="EP450I"/>
</dbReference>
<sequence length="517" mass="59201">MAFAIIGTFIALVILRLIYEYHRDRGLPPGPRRLPFIGNIHQVPQVLPWRTFDQWSKIYGPIMSAQFGRQTIIFIANSTIVRDLLDKRGSQYSDRPKMVMADDNLMKGMHILLRQYDDRLRLHQRMEAPVLSPRASATYYPIQDLESKQLLYELLSSNNFSLHLERYSISLLYSLAYGFRVATGEEQDVEDARRILHNFGYASRVGTWIVDAIPILNMLPACLAPWKRTGEEFFRIESSLHMRNMKKGLASSAWNWSKEFSVSKQAQAMPPLELAYDIGVLADAGLDTTSAVMKIFVLATLAYPRFLGVAQHELDRVVGPGRLPSLSDKDNLPYIVAVVEETLRWRSMVPGGIPHAARKDDTYMGYRIPQGATMVPLQWSMSLNEHQFESPLEFRPERWLNKPDEEPFRNFFGYGRRICTGRHIARNSLFTLMARILWGFNVRSPLGVDGKPVAVDDMDFGSGFVSLPAPFEAVFEPRSEQHRRVMEQEWDSAERDINKLMDSVKEKQKSIGLDVRA</sequence>
<reference evidence="9" key="1">
    <citation type="submission" date="2019-04" db="EMBL/GenBank/DDBJ databases">
        <title>Friends and foes A comparative genomics studyof 23 Aspergillus species from section Flavi.</title>
        <authorList>
            <consortium name="DOE Joint Genome Institute"/>
            <person name="Kjaerbolling I."/>
            <person name="Vesth T."/>
            <person name="Frisvad J.C."/>
            <person name="Nybo J.L."/>
            <person name="Theobald S."/>
            <person name="Kildgaard S."/>
            <person name="Isbrandt T."/>
            <person name="Kuo A."/>
            <person name="Sato A."/>
            <person name="Lyhne E.K."/>
            <person name="Kogle M.E."/>
            <person name="Wiebenga A."/>
            <person name="Kun R.S."/>
            <person name="Lubbers R.J."/>
            <person name="Makela M.R."/>
            <person name="Barry K."/>
            <person name="Chovatia M."/>
            <person name="Clum A."/>
            <person name="Daum C."/>
            <person name="Haridas S."/>
            <person name="He G."/>
            <person name="LaButti K."/>
            <person name="Lipzen A."/>
            <person name="Mondo S."/>
            <person name="Riley R."/>
            <person name="Salamov A."/>
            <person name="Simmons B.A."/>
            <person name="Magnuson J.K."/>
            <person name="Henrissat B."/>
            <person name="Mortensen U.H."/>
            <person name="Larsen T.O."/>
            <person name="Devries R.P."/>
            <person name="Grigoriev I.V."/>
            <person name="Machida M."/>
            <person name="Baker S.E."/>
            <person name="Andersen M.R."/>
        </authorList>
    </citation>
    <scope>NUCLEOTIDE SEQUENCE [LARGE SCALE GENOMIC DNA]</scope>
    <source>
        <strain evidence="9">IBT 14317</strain>
    </source>
</reference>
<dbReference type="EMBL" id="ML735220">
    <property type="protein sequence ID" value="KAE8395065.1"/>
    <property type="molecule type" value="Genomic_DNA"/>
</dbReference>
<dbReference type="GO" id="GO:0016705">
    <property type="term" value="F:oxidoreductase activity, acting on paired donors, with incorporation or reduction of molecular oxygen"/>
    <property type="evidence" value="ECO:0007669"/>
    <property type="project" value="InterPro"/>
</dbReference>
<evidence type="ECO:0000256" key="5">
    <source>
        <dbReference type="ARBA" id="ARBA00023002"/>
    </source>
</evidence>
<keyword evidence="7" id="KW-0503">Monooxygenase</keyword>
<dbReference type="GO" id="GO:0020037">
    <property type="term" value="F:heme binding"/>
    <property type="evidence" value="ECO:0007669"/>
    <property type="project" value="InterPro"/>
</dbReference>
<dbReference type="PANTHER" id="PTHR46300:SF1">
    <property type="entry name" value="P450, PUTATIVE (EUROFUNG)-RELATED"/>
    <property type="match status" value="1"/>
</dbReference>
<gene>
    <name evidence="9" type="ORF">BDV23DRAFT_116253</name>
</gene>
<dbReference type="InterPro" id="IPR001128">
    <property type="entry name" value="Cyt_P450"/>
</dbReference>
<evidence type="ECO:0000256" key="7">
    <source>
        <dbReference type="ARBA" id="ARBA00023033"/>
    </source>
</evidence>
<dbReference type="Pfam" id="PF00067">
    <property type="entry name" value="p450"/>
    <property type="match status" value="1"/>
</dbReference>
<comment type="similarity">
    <text evidence="2">Belongs to the cytochrome P450 family.</text>
</comment>
<evidence type="ECO:0000256" key="3">
    <source>
        <dbReference type="ARBA" id="ARBA00022617"/>
    </source>
</evidence>
<evidence type="ECO:0000256" key="4">
    <source>
        <dbReference type="ARBA" id="ARBA00022723"/>
    </source>
</evidence>
<evidence type="ECO:0000256" key="8">
    <source>
        <dbReference type="PIRSR" id="PIRSR602401-1"/>
    </source>
</evidence>